<reference evidence="8" key="1">
    <citation type="submission" date="2021-03" db="EMBL/GenBank/DDBJ databases">
        <title>Chromosome level genome of the anhydrobiotic midge Polypedilum vanderplanki.</title>
        <authorList>
            <person name="Yoshida Y."/>
            <person name="Kikawada T."/>
            <person name="Gusev O."/>
        </authorList>
    </citation>
    <scope>NUCLEOTIDE SEQUENCE</scope>
    <source>
        <strain evidence="8">NIAS01</strain>
        <tissue evidence="8">Whole body or cell culture</tissue>
    </source>
</reference>
<dbReference type="GO" id="GO:0016020">
    <property type="term" value="C:membrane"/>
    <property type="evidence" value="ECO:0007669"/>
    <property type="project" value="UniProtKB-SubCell"/>
</dbReference>
<comment type="subcellular location">
    <subcellularLocation>
        <location evidence="1">Membrane</location>
        <topology evidence="1">Multi-pass membrane protein</topology>
    </subcellularLocation>
</comment>
<evidence type="ECO:0000256" key="5">
    <source>
        <dbReference type="ARBA" id="ARBA00022989"/>
    </source>
</evidence>
<comment type="similarity">
    <text evidence="2">Belongs to the TMEM19 family.</text>
</comment>
<evidence type="ECO:0000256" key="1">
    <source>
        <dbReference type="ARBA" id="ARBA00004141"/>
    </source>
</evidence>
<gene>
    <name evidence="8" type="ORF">PVAND_003971</name>
</gene>
<keyword evidence="6 7" id="KW-0472">Membrane</keyword>
<keyword evidence="4 7" id="KW-0812">Transmembrane</keyword>
<protein>
    <recommendedName>
        <fullName evidence="3">Transmembrane protein 19</fullName>
    </recommendedName>
</protein>
<feature type="transmembrane region" description="Helical" evidence="7">
    <location>
        <begin position="38"/>
        <end position="58"/>
    </location>
</feature>
<dbReference type="AlphaFoldDB" id="A0A9J6BVP3"/>
<dbReference type="EMBL" id="JADBJN010000003">
    <property type="protein sequence ID" value="KAG5673975.1"/>
    <property type="molecule type" value="Genomic_DNA"/>
</dbReference>
<feature type="transmembrane region" description="Helical" evidence="7">
    <location>
        <begin position="70"/>
        <end position="96"/>
    </location>
</feature>
<proteinExistence type="inferred from homology"/>
<dbReference type="PANTHER" id="PTHR13353:SF5">
    <property type="entry name" value="TRANSMEMBRANE PROTEIN 19"/>
    <property type="match status" value="1"/>
</dbReference>
<dbReference type="OrthoDB" id="30881at2759"/>
<evidence type="ECO:0000256" key="2">
    <source>
        <dbReference type="ARBA" id="ARBA00009012"/>
    </source>
</evidence>
<keyword evidence="9" id="KW-1185">Reference proteome</keyword>
<comment type="caution">
    <text evidence="8">The sequence shown here is derived from an EMBL/GenBank/DDBJ whole genome shotgun (WGS) entry which is preliminary data.</text>
</comment>
<feature type="transmembrane region" description="Helical" evidence="7">
    <location>
        <begin position="9"/>
        <end position="26"/>
    </location>
</feature>
<evidence type="ECO:0000313" key="9">
    <source>
        <dbReference type="Proteomes" id="UP001107558"/>
    </source>
</evidence>
<evidence type="ECO:0000313" key="8">
    <source>
        <dbReference type="EMBL" id="KAG5673975.1"/>
    </source>
</evidence>
<feature type="transmembrane region" description="Helical" evidence="7">
    <location>
        <begin position="207"/>
        <end position="235"/>
    </location>
</feature>
<keyword evidence="5 7" id="KW-1133">Transmembrane helix</keyword>
<accession>A0A9J6BVP3</accession>
<dbReference type="InterPro" id="IPR002794">
    <property type="entry name" value="DUF92_TMEM19"/>
</dbReference>
<dbReference type="Proteomes" id="UP001107558">
    <property type="component" value="Chromosome 3"/>
</dbReference>
<name>A0A9J6BVP3_POLVA</name>
<evidence type="ECO:0000256" key="6">
    <source>
        <dbReference type="ARBA" id="ARBA00023136"/>
    </source>
</evidence>
<dbReference type="PANTHER" id="PTHR13353">
    <property type="entry name" value="TRANSMEMBRANE PROTEIN 19"/>
    <property type="match status" value="1"/>
</dbReference>
<evidence type="ECO:0000256" key="3">
    <source>
        <dbReference type="ARBA" id="ARBA00014258"/>
    </source>
</evidence>
<feature type="transmembrane region" description="Helical" evidence="7">
    <location>
        <begin position="247"/>
        <end position="267"/>
    </location>
</feature>
<evidence type="ECO:0000256" key="4">
    <source>
        <dbReference type="ARBA" id="ARBA00022692"/>
    </source>
</evidence>
<dbReference type="Pfam" id="PF01940">
    <property type="entry name" value="DUF92"/>
    <property type="match status" value="1"/>
</dbReference>
<organism evidence="8 9">
    <name type="scientific">Polypedilum vanderplanki</name>
    <name type="common">Sleeping chironomid midge</name>
    <dbReference type="NCBI Taxonomy" id="319348"/>
    <lineage>
        <taxon>Eukaryota</taxon>
        <taxon>Metazoa</taxon>
        <taxon>Ecdysozoa</taxon>
        <taxon>Arthropoda</taxon>
        <taxon>Hexapoda</taxon>
        <taxon>Insecta</taxon>
        <taxon>Pterygota</taxon>
        <taxon>Neoptera</taxon>
        <taxon>Endopterygota</taxon>
        <taxon>Diptera</taxon>
        <taxon>Nematocera</taxon>
        <taxon>Chironomoidea</taxon>
        <taxon>Chironomidae</taxon>
        <taxon>Chironominae</taxon>
        <taxon>Polypedilum</taxon>
        <taxon>Polypedilum</taxon>
    </lineage>
</organism>
<evidence type="ECO:0000256" key="7">
    <source>
        <dbReference type="SAM" id="Phobius"/>
    </source>
</evidence>
<feature type="transmembrane region" description="Helical" evidence="7">
    <location>
        <begin position="304"/>
        <end position="324"/>
    </location>
</feature>
<sequence>MSDSRTRETIYIFLSVPVSLIIWVIGKSYSKFSNANEFSLTPLRSYLSTFFPFVFMVYGYKKKSVNKSGALFGIITALIITIASPVYLVCLAAFFFSSSKATKYKQDFKKNFEKDFKECGQRNWLQVLCNGGVGGFIALCHLLEVGVGERPIDFENHYYASILGVALMSSFACVNGDTWASELGILSKSEPFLITSMEKVPRGTNGGVSVFGLFVSLFGGLFIGLFYFLATLLFVENDHIIDSPPQFPIILLGGIAGLFGSLLDSFLGATCQFSGQTPEGFIVEEIEEKVVKISGRKILNNHSVNFFSCLITALIVPLFARQFWNLFIISN</sequence>